<dbReference type="RefSeq" id="WP_344083875.1">
    <property type="nucleotide sequence ID" value="NZ_BAAAPO010000026.1"/>
</dbReference>
<sequence>MAPRLAALAAGAALAVSLGGTAHASPAPAADAQGNQAGQLLVSKKGILTVLRADTGAVVRTYPKAYDGHWSPDGKRIVFSDATNYDGRIGVMNADGSGATMLPVPRVESTPDWSPDGKWVTYRACVNEWSPWVCDIYRIKATAPFGKPIKITNATGDPSGLCAGYEADYYGDAQWAPRGPFLAVMHGCYDSWRERRYPEVINVETGKVVGRGQFAGQEPSWSPDGNWIAWTETSQLDGFGTPCVRISTADMKGSYRLTGCNTGDYQTGRWPVWSPDGSRVAWLRGFPTTKMAILTSSAKPGSPRTLIARGYMPIYDWR</sequence>
<comment type="caution">
    <text evidence="3">The sequence shown here is derived from an EMBL/GenBank/DDBJ whole genome shotgun (WGS) entry which is preliminary data.</text>
</comment>
<name>A0ABP4XVR0_9MICO</name>
<gene>
    <name evidence="3" type="ORF">GCM10009811_18200</name>
</gene>
<dbReference type="InterPro" id="IPR011042">
    <property type="entry name" value="6-blade_b-propeller_TolB-like"/>
</dbReference>
<evidence type="ECO:0000256" key="2">
    <source>
        <dbReference type="SAM" id="SignalP"/>
    </source>
</evidence>
<feature type="signal peptide" evidence="2">
    <location>
        <begin position="1"/>
        <end position="24"/>
    </location>
</feature>
<dbReference type="SUPFAM" id="SSF69304">
    <property type="entry name" value="Tricorn protease N-terminal domain"/>
    <property type="match status" value="1"/>
</dbReference>
<reference evidence="4" key="1">
    <citation type="journal article" date="2019" name="Int. J. Syst. Evol. Microbiol.">
        <title>The Global Catalogue of Microorganisms (GCM) 10K type strain sequencing project: providing services to taxonomists for standard genome sequencing and annotation.</title>
        <authorList>
            <consortium name="The Broad Institute Genomics Platform"/>
            <consortium name="The Broad Institute Genome Sequencing Center for Infectious Disease"/>
            <person name="Wu L."/>
            <person name="Ma J."/>
        </authorList>
    </citation>
    <scope>NUCLEOTIDE SEQUENCE [LARGE SCALE GENOMIC DNA]</scope>
    <source>
        <strain evidence="4">JCM 15592</strain>
    </source>
</reference>
<dbReference type="PANTHER" id="PTHR36842">
    <property type="entry name" value="PROTEIN TOLB HOMOLOG"/>
    <property type="match status" value="1"/>
</dbReference>
<evidence type="ECO:0000256" key="1">
    <source>
        <dbReference type="ARBA" id="ARBA00009820"/>
    </source>
</evidence>
<feature type="chain" id="PRO_5046533990" evidence="2">
    <location>
        <begin position="25"/>
        <end position="318"/>
    </location>
</feature>
<evidence type="ECO:0000313" key="3">
    <source>
        <dbReference type="EMBL" id="GAA1793769.1"/>
    </source>
</evidence>
<proteinExistence type="inferred from homology"/>
<dbReference type="EMBL" id="BAAAPO010000026">
    <property type="protein sequence ID" value="GAA1793769.1"/>
    <property type="molecule type" value="Genomic_DNA"/>
</dbReference>
<evidence type="ECO:0000313" key="4">
    <source>
        <dbReference type="Proteomes" id="UP001499938"/>
    </source>
</evidence>
<accession>A0ABP4XVR0</accession>
<dbReference type="PANTHER" id="PTHR36842:SF1">
    <property type="entry name" value="PROTEIN TOLB"/>
    <property type="match status" value="1"/>
</dbReference>
<dbReference type="Pfam" id="PF07676">
    <property type="entry name" value="PD40"/>
    <property type="match status" value="4"/>
</dbReference>
<protein>
    <submittedName>
        <fullName evidence="3">Uncharacterized protein</fullName>
    </submittedName>
</protein>
<keyword evidence="2" id="KW-0732">Signal</keyword>
<dbReference type="Gene3D" id="2.120.10.30">
    <property type="entry name" value="TolB, C-terminal domain"/>
    <property type="match status" value="1"/>
</dbReference>
<dbReference type="Proteomes" id="UP001499938">
    <property type="component" value="Unassembled WGS sequence"/>
</dbReference>
<dbReference type="InterPro" id="IPR011659">
    <property type="entry name" value="WD40"/>
</dbReference>
<keyword evidence="4" id="KW-1185">Reference proteome</keyword>
<organism evidence="3 4">
    <name type="scientific">Nostocoides veronense</name>
    <dbReference type="NCBI Taxonomy" id="330836"/>
    <lineage>
        <taxon>Bacteria</taxon>
        <taxon>Bacillati</taxon>
        <taxon>Actinomycetota</taxon>
        <taxon>Actinomycetes</taxon>
        <taxon>Micrococcales</taxon>
        <taxon>Intrasporangiaceae</taxon>
        <taxon>Nostocoides</taxon>
    </lineage>
</organism>
<comment type="similarity">
    <text evidence="1">Belongs to the TolB family.</text>
</comment>